<proteinExistence type="predicted"/>
<reference evidence="2 3" key="4">
    <citation type="journal article" date="2011" name="BMC Genomics">
        <title>RNA-Seq improves annotation of protein-coding genes in the cucumber genome.</title>
        <authorList>
            <person name="Li Z."/>
            <person name="Zhang Z."/>
            <person name="Yan P."/>
            <person name="Huang S."/>
            <person name="Fei Z."/>
            <person name="Lin K."/>
        </authorList>
    </citation>
    <scope>NUCLEOTIDE SEQUENCE [LARGE SCALE GENOMIC DNA]</scope>
    <source>
        <strain evidence="3">cv. 9930</strain>
    </source>
</reference>
<reference evidence="2 3" key="3">
    <citation type="journal article" date="2010" name="BMC Genomics">
        <title>Transcriptome sequencing and comparative analysis of cucumber flowers with different sex types.</title>
        <authorList>
            <person name="Guo S."/>
            <person name="Zheng Y."/>
            <person name="Joung J.G."/>
            <person name="Liu S."/>
            <person name="Zhang Z."/>
            <person name="Crasta O.R."/>
            <person name="Sobral B.W."/>
            <person name="Xu Y."/>
            <person name="Huang S."/>
            <person name="Fei Z."/>
        </authorList>
    </citation>
    <scope>NUCLEOTIDE SEQUENCE [LARGE SCALE GENOMIC DNA]</scope>
    <source>
        <strain evidence="3">cv. 9930</strain>
    </source>
</reference>
<evidence type="ECO:0000313" key="2">
    <source>
        <dbReference type="EMBL" id="KGN44598.1"/>
    </source>
</evidence>
<protein>
    <submittedName>
        <fullName evidence="2">Uncharacterized protein</fullName>
    </submittedName>
</protein>
<feature type="region of interest" description="Disordered" evidence="1">
    <location>
        <begin position="21"/>
        <end position="71"/>
    </location>
</feature>
<organism evidence="2 3">
    <name type="scientific">Cucumis sativus</name>
    <name type="common">Cucumber</name>
    <dbReference type="NCBI Taxonomy" id="3659"/>
    <lineage>
        <taxon>Eukaryota</taxon>
        <taxon>Viridiplantae</taxon>
        <taxon>Streptophyta</taxon>
        <taxon>Embryophyta</taxon>
        <taxon>Tracheophyta</taxon>
        <taxon>Spermatophyta</taxon>
        <taxon>Magnoliopsida</taxon>
        <taxon>eudicotyledons</taxon>
        <taxon>Gunneridae</taxon>
        <taxon>Pentapetalae</taxon>
        <taxon>rosids</taxon>
        <taxon>fabids</taxon>
        <taxon>Cucurbitales</taxon>
        <taxon>Cucurbitaceae</taxon>
        <taxon>Benincaseae</taxon>
        <taxon>Cucumis</taxon>
    </lineage>
</organism>
<reference evidence="2 3" key="2">
    <citation type="journal article" date="2009" name="PLoS ONE">
        <title>An integrated genetic and cytogenetic map of the cucumber genome.</title>
        <authorList>
            <person name="Ren Y."/>
            <person name="Zhang Z."/>
            <person name="Liu J."/>
            <person name="Staub J.E."/>
            <person name="Han Y."/>
            <person name="Cheng Z."/>
            <person name="Li X."/>
            <person name="Lu J."/>
            <person name="Miao H."/>
            <person name="Kang H."/>
            <person name="Xie B."/>
            <person name="Gu X."/>
            <person name="Wang X."/>
            <person name="Du Y."/>
            <person name="Jin W."/>
            <person name="Huang S."/>
        </authorList>
    </citation>
    <scope>NUCLEOTIDE SEQUENCE [LARGE SCALE GENOMIC DNA]</scope>
    <source>
        <strain evidence="3">cv. 9930</strain>
    </source>
</reference>
<sequence length="110" mass="12731">MRVEKQIPSRKLSKNCIKRAEAEKTETEGEIESGVHLKGQSRWRKRKKKKKKKKKTRIKAMSSSGSWLDHGQDLMEELKKLKGQKKEEDENTCGNDVVDTVLPLKKQNVI</sequence>
<reference evidence="2 3" key="1">
    <citation type="journal article" date="2009" name="Nat. Genet.">
        <title>The genome of the cucumber, Cucumis sativus L.</title>
        <authorList>
            <person name="Huang S."/>
            <person name="Li R."/>
            <person name="Zhang Z."/>
            <person name="Li L."/>
            <person name="Gu X."/>
            <person name="Fan W."/>
            <person name="Lucas W.J."/>
            <person name="Wang X."/>
            <person name="Xie B."/>
            <person name="Ni P."/>
            <person name="Ren Y."/>
            <person name="Zhu H."/>
            <person name="Li J."/>
            <person name="Lin K."/>
            <person name="Jin W."/>
            <person name="Fei Z."/>
            <person name="Li G."/>
            <person name="Staub J."/>
            <person name="Kilian A."/>
            <person name="van der Vossen E.A."/>
            <person name="Wu Y."/>
            <person name="Guo J."/>
            <person name="He J."/>
            <person name="Jia Z."/>
            <person name="Ren Y."/>
            <person name="Tian G."/>
            <person name="Lu Y."/>
            <person name="Ruan J."/>
            <person name="Qian W."/>
            <person name="Wang M."/>
            <person name="Huang Q."/>
            <person name="Li B."/>
            <person name="Xuan Z."/>
            <person name="Cao J."/>
            <person name="Asan"/>
            <person name="Wu Z."/>
            <person name="Zhang J."/>
            <person name="Cai Q."/>
            <person name="Bai Y."/>
            <person name="Zhao B."/>
            <person name="Han Y."/>
            <person name="Li Y."/>
            <person name="Li X."/>
            <person name="Wang S."/>
            <person name="Shi Q."/>
            <person name="Liu S."/>
            <person name="Cho W.K."/>
            <person name="Kim J.Y."/>
            <person name="Xu Y."/>
            <person name="Heller-Uszynska K."/>
            <person name="Miao H."/>
            <person name="Cheng Z."/>
            <person name="Zhang S."/>
            <person name="Wu J."/>
            <person name="Yang Y."/>
            <person name="Kang H."/>
            <person name="Li M."/>
            <person name="Liang H."/>
            <person name="Ren X."/>
            <person name="Shi Z."/>
            <person name="Wen M."/>
            <person name="Jian M."/>
            <person name="Yang H."/>
            <person name="Zhang G."/>
            <person name="Yang Z."/>
            <person name="Chen R."/>
            <person name="Liu S."/>
            <person name="Li J."/>
            <person name="Ma L."/>
            <person name="Liu H."/>
            <person name="Zhou Y."/>
            <person name="Zhao J."/>
            <person name="Fang X."/>
            <person name="Li G."/>
            <person name="Fang L."/>
            <person name="Li Y."/>
            <person name="Liu D."/>
            <person name="Zheng H."/>
            <person name="Zhang Y."/>
            <person name="Qin N."/>
            <person name="Li Z."/>
            <person name="Yang G."/>
            <person name="Yang S."/>
            <person name="Bolund L."/>
            <person name="Kristiansen K."/>
            <person name="Zheng H."/>
            <person name="Li S."/>
            <person name="Zhang X."/>
            <person name="Yang H."/>
            <person name="Wang J."/>
            <person name="Sun R."/>
            <person name="Zhang B."/>
            <person name="Jiang S."/>
            <person name="Wang J."/>
            <person name="Du Y."/>
            <person name="Li S."/>
        </authorList>
    </citation>
    <scope>NUCLEOTIDE SEQUENCE [LARGE SCALE GENOMIC DNA]</scope>
    <source>
        <strain evidence="3">cv. 9930</strain>
    </source>
</reference>
<gene>
    <name evidence="2" type="ORF">Csa_7G339700</name>
</gene>
<evidence type="ECO:0000313" key="3">
    <source>
        <dbReference type="Proteomes" id="UP000029981"/>
    </source>
</evidence>
<dbReference type="AlphaFoldDB" id="A0A0A0K561"/>
<keyword evidence="3" id="KW-1185">Reference proteome</keyword>
<feature type="compositionally biased region" description="Basic residues" evidence="1">
    <location>
        <begin position="39"/>
        <end position="58"/>
    </location>
</feature>
<dbReference type="Gramene" id="KGN44598">
    <property type="protein sequence ID" value="KGN44598"/>
    <property type="gene ID" value="Csa_7G339700"/>
</dbReference>
<dbReference type="EMBL" id="CM002928">
    <property type="protein sequence ID" value="KGN44598.1"/>
    <property type="molecule type" value="Genomic_DNA"/>
</dbReference>
<dbReference type="Proteomes" id="UP000029981">
    <property type="component" value="Chromosome 7"/>
</dbReference>
<evidence type="ECO:0000256" key="1">
    <source>
        <dbReference type="SAM" id="MobiDB-lite"/>
    </source>
</evidence>
<name>A0A0A0K561_CUCSA</name>
<accession>A0A0A0K561</accession>